<evidence type="ECO:0000313" key="3">
    <source>
        <dbReference type="Proteomes" id="UP000078546"/>
    </source>
</evidence>
<evidence type="ECO:0000256" key="1">
    <source>
        <dbReference type="SAM" id="MobiDB-lite"/>
    </source>
</evidence>
<protein>
    <submittedName>
        <fullName evidence="2">Uncharacterized protein</fullName>
    </submittedName>
</protein>
<evidence type="ECO:0000313" key="2">
    <source>
        <dbReference type="EMBL" id="SBT00288.1"/>
    </source>
</evidence>
<feature type="compositionally biased region" description="Basic and acidic residues" evidence="1">
    <location>
        <begin position="206"/>
        <end position="216"/>
    </location>
</feature>
<accession>A0A1A8X4X2</accession>
<name>A0A1A8X4X2_PLAOA</name>
<dbReference type="EMBL" id="FLQV01001826">
    <property type="protein sequence ID" value="SBT00288.1"/>
    <property type="molecule type" value="Genomic_DNA"/>
</dbReference>
<sequence>MMKKFTHNCNDIKRHSKKDTHNIFIRYKTPILEGAIKIINEFSKYKNDGIHYKNLCEELLKYFKVQKKCVREEVTSQGYTFKTYEWNKIVNALYITFDSHKIKRLCYLEKDNDEDKKKYVLNIHEKFRNFCIEKKQKETNSTLSFEECMQYLEWIKMKKDMILAMDPGYAYISNYSEFFDIRKKCNYPWLIDNKPDMICVMNTKTKPKDQDDKAKTSVDTSQSTPDIARATPAGDTKVNPDSPQPPSTGVVVPLDGKRTSIHQEKTPIRHNSSDAADTNKQSSLPSTDVQGNSIPMTIPVFQLINFSEHPQFKDFIKTLPTNFDGKKISHVHQPFKQNPTIIPKAGASNIQCGI</sequence>
<dbReference type="AlphaFoldDB" id="A0A1A8X4X2"/>
<gene>
    <name evidence="2" type="ORF">POVCU1_058950</name>
</gene>
<reference evidence="3" key="1">
    <citation type="submission" date="2016-05" db="EMBL/GenBank/DDBJ databases">
        <authorList>
            <person name="Naeem Raeece"/>
        </authorList>
    </citation>
    <scope>NUCLEOTIDE SEQUENCE [LARGE SCALE GENOMIC DNA]</scope>
</reference>
<dbReference type="Proteomes" id="UP000078546">
    <property type="component" value="Unassembled WGS sequence"/>
</dbReference>
<organism evidence="2 3">
    <name type="scientific">Plasmodium ovale curtisi</name>
    <dbReference type="NCBI Taxonomy" id="864141"/>
    <lineage>
        <taxon>Eukaryota</taxon>
        <taxon>Sar</taxon>
        <taxon>Alveolata</taxon>
        <taxon>Apicomplexa</taxon>
        <taxon>Aconoidasida</taxon>
        <taxon>Haemosporida</taxon>
        <taxon>Plasmodiidae</taxon>
        <taxon>Plasmodium</taxon>
        <taxon>Plasmodium (Plasmodium)</taxon>
    </lineage>
</organism>
<feature type="compositionally biased region" description="Polar residues" evidence="1">
    <location>
        <begin position="269"/>
        <end position="293"/>
    </location>
</feature>
<feature type="region of interest" description="Disordered" evidence="1">
    <location>
        <begin position="204"/>
        <end position="293"/>
    </location>
</feature>
<feature type="compositionally biased region" description="Basic and acidic residues" evidence="1">
    <location>
        <begin position="255"/>
        <end position="267"/>
    </location>
</feature>
<proteinExistence type="predicted"/>